<dbReference type="PANTHER" id="PTHR30036">
    <property type="entry name" value="D-XYLOSE-BINDING PERIPLASMIC PROTEIN"/>
    <property type="match status" value="1"/>
</dbReference>
<dbReference type="Pfam" id="PF13407">
    <property type="entry name" value="Peripla_BP_4"/>
    <property type="match status" value="1"/>
</dbReference>
<name>A0A501W7X4_9RHOB</name>
<dbReference type="InterPro" id="IPR025997">
    <property type="entry name" value="SBP_2_dom"/>
</dbReference>
<comment type="subcellular location">
    <subcellularLocation>
        <location evidence="1">Periplasm</location>
    </subcellularLocation>
</comment>
<dbReference type="InterPro" id="IPR028082">
    <property type="entry name" value="Peripla_BP_I"/>
</dbReference>
<reference evidence="6 7" key="1">
    <citation type="submission" date="2019-06" db="EMBL/GenBank/DDBJ databases">
        <title>A novel bacterium of genus Amaricoccus, isolated from marine sediment.</title>
        <authorList>
            <person name="Huang H."/>
            <person name="Mo K."/>
            <person name="Hu Y."/>
        </authorList>
    </citation>
    <scope>NUCLEOTIDE SEQUENCE [LARGE SCALE GENOMIC DNA]</scope>
    <source>
        <strain evidence="6 7">HB172011</strain>
    </source>
</reference>
<feature type="domain" description="Periplasmic binding protein" evidence="5">
    <location>
        <begin position="36"/>
        <end position="220"/>
    </location>
</feature>
<evidence type="ECO:0000256" key="1">
    <source>
        <dbReference type="ARBA" id="ARBA00004418"/>
    </source>
</evidence>
<organism evidence="6 7">
    <name type="scientific">Amaricoccus solimangrovi</name>
    <dbReference type="NCBI Taxonomy" id="2589815"/>
    <lineage>
        <taxon>Bacteria</taxon>
        <taxon>Pseudomonadati</taxon>
        <taxon>Pseudomonadota</taxon>
        <taxon>Alphaproteobacteria</taxon>
        <taxon>Rhodobacterales</taxon>
        <taxon>Paracoccaceae</taxon>
        <taxon>Amaricoccus</taxon>
    </lineage>
</organism>
<comment type="similarity">
    <text evidence="2">Belongs to the bacterial solute-binding protein 2 family.</text>
</comment>
<evidence type="ECO:0000256" key="3">
    <source>
        <dbReference type="ARBA" id="ARBA00022729"/>
    </source>
</evidence>
<dbReference type="OrthoDB" id="9773673at2"/>
<evidence type="ECO:0000256" key="2">
    <source>
        <dbReference type="ARBA" id="ARBA00007639"/>
    </source>
</evidence>
<proteinExistence type="inferred from homology"/>
<dbReference type="Gene3D" id="3.40.50.2300">
    <property type="match status" value="2"/>
</dbReference>
<dbReference type="AlphaFoldDB" id="A0A501W7X4"/>
<accession>A0A501W7X4</accession>
<dbReference type="SUPFAM" id="SSF53822">
    <property type="entry name" value="Periplasmic binding protein-like I"/>
    <property type="match status" value="1"/>
</dbReference>
<evidence type="ECO:0000313" key="7">
    <source>
        <dbReference type="Proteomes" id="UP000319255"/>
    </source>
</evidence>
<keyword evidence="7" id="KW-1185">Reference proteome</keyword>
<protein>
    <submittedName>
        <fullName evidence="6">Substrate-binding domain-containing protein</fullName>
    </submittedName>
</protein>
<dbReference type="GO" id="GO:0030246">
    <property type="term" value="F:carbohydrate binding"/>
    <property type="evidence" value="ECO:0007669"/>
    <property type="project" value="TreeGrafter"/>
</dbReference>
<keyword evidence="3" id="KW-0732">Signal</keyword>
<feature type="region of interest" description="Disordered" evidence="4">
    <location>
        <begin position="1"/>
        <end position="26"/>
    </location>
</feature>
<dbReference type="EMBL" id="VFRP01000054">
    <property type="protein sequence ID" value="TPE45699.1"/>
    <property type="molecule type" value="Genomic_DNA"/>
</dbReference>
<evidence type="ECO:0000256" key="4">
    <source>
        <dbReference type="SAM" id="MobiDB-lite"/>
    </source>
</evidence>
<sequence length="278" mass="29596">MCRWRSRQADAAGPEHAVARHRRAGDRARRYRRGATLIDEARREGVKTIVYDIGVTATNPDWMITRNQELVGKLQVEAAKKFAPKGNYAVLKGDPANDLAQTSDRSYAAGLTGAEGINVVYNDFIAGYDPAKAQSEAEAILTRNDDDVAAFVVNNDGMAGGVVQALRGAGLNGKVFVSGLDADQANLNLIALGDQTMTVFTPIDVMAKRAADAAHQLGNGGTPESNSVATTDKGDVPLWQLDLVAVTKDNLCEFVEKIAPKGWVDPAAVVAGSDVKCE</sequence>
<dbReference type="PANTHER" id="PTHR30036:SF1">
    <property type="entry name" value="D-XYLOSE-BINDING PERIPLASMIC PROTEIN"/>
    <property type="match status" value="1"/>
</dbReference>
<comment type="caution">
    <text evidence="6">The sequence shown here is derived from an EMBL/GenBank/DDBJ whole genome shotgun (WGS) entry which is preliminary data.</text>
</comment>
<dbReference type="InterPro" id="IPR050555">
    <property type="entry name" value="Bact_Solute-Bind_Prot2"/>
</dbReference>
<dbReference type="Proteomes" id="UP000319255">
    <property type="component" value="Unassembled WGS sequence"/>
</dbReference>
<dbReference type="GO" id="GO:0030288">
    <property type="term" value="C:outer membrane-bounded periplasmic space"/>
    <property type="evidence" value="ECO:0007669"/>
    <property type="project" value="TreeGrafter"/>
</dbReference>
<gene>
    <name evidence="6" type="ORF">FJM51_22485</name>
</gene>
<evidence type="ECO:0000259" key="5">
    <source>
        <dbReference type="Pfam" id="PF13407"/>
    </source>
</evidence>
<evidence type="ECO:0000313" key="6">
    <source>
        <dbReference type="EMBL" id="TPE45699.1"/>
    </source>
</evidence>